<keyword evidence="4 6" id="KW-0808">Transferase</keyword>
<dbReference type="Proteomes" id="UP000478417">
    <property type="component" value="Unassembled WGS sequence"/>
</dbReference>
<dbReference type="CDD" id="cd02440">
    <property type="entry name" value="AdoMet_MTases"/>
    <property type="match status" value="1"/>
</dbReference>
<accession>A0A6B2M310</accession>
<name>A0A6B2M310_9BACT</name>
<keyword evidence="2" id="KW-0963">Cytoplasm</keyword>
<evidence type="ECO:0000313" key="6">
    <source>
        <dbReference type="EMBL" id="NDV62195.1"/>
    </source>
</evidence>
<dbReference type="PIRSF" id="PIRSF000401">
    <property type="entry name" value="RPL11_MTase"/>
    <property type="match status" value="1"/>
</dbReference>
<dbReference type="Pfam" id="PF06325">
    <property type="entry name" value="PrmA"/>
    <property type="match status" value="1"/>
</dbReference>
<dbReference type="InterPro" id="IPR050078">
    <property type="entry name" value="Ribosomal_L11_MeTrfase_PrmA"/>
</dbReference>
<dbReference type="InterPro" id="IPR004498">
    <property type="entry name" value="Ribosomal_PrmA_MeTrfase"/>
</dbReference>
<dbReference type="Gene3D" id="3.40.50.150">
    <property type="entry name" value="Vaccinia Virus protein VP39"/>
    <property type="match status" value="1"/>
</dbReference>
<dbReference type="SUPFAM" id="SSF53335">
    <property type="entry name" value="S-adenosyl-L-methionine-dependent methyltransferases"/>
    <property type="match status" value="1"/>
</dbReference>
<dbReference type="AlphaFoldDB" id="A0A6B2M310"/>
<organism evidence="6 7">
    <name type="scientific">Oceanipulchritudo coccoides</name>
    <dbReference type="NCBI Taxonomy" id="2706888"/>
    <lineage>
        <taxon>Bacteria</taxon>
        <taxon>Pseudomonadati</taxon>
        <taxon>Verrucomicrobiota</taxon>
        <taxon>Opitutia</taxon>
        <taxon>Puniceicoccales</taxon>
        <taxon>Oceanipulchritudinaceae</taxon>
        <taxon>Oceanipulchritudo</taxon>
    </lineage>
</organism>
<dbReference type="GO" id="GO:0008276">
    <property type="term" value="F:protein methyltransferase activity"/>
    <property type="evidence" value="ECO:0007669"/>
    <property type="project" value="InterPro"/>
</dbReference>
<evidence type="ECO:0000313" key="7">
    <source>
        <dbReference type="Proteomes" id="UP000478417"/>
    </source>
</evidence>
<evidence type="ECO:0000256" key="3">
    <source>
        <dbReference type="ARBA" id="ARBA00022603"/>
    </source>
</evidence>
<keyword evidence="7" id="KW-1185">Reference proteome</keyword>
<dbReference type="InterPro" id="IPR029063">
    <property type="entry name" value="SAM-dependent_MTases_sf"/>
</dbReference>
<comment type="similarity">
    <text evidence="1">Belongs to the methyltransferase superfamily. PrmA family.</text>
</comment>
<evidence type="ECO:0000256" key="2">
    <source>
        <dbReference type="ARBA" id="ARBA00022490"/>
    </source>
</evidence>
<keyword evidence="5" id="KW-0949">S-adenosyl-L-methionine</keyword>
<evidence type="ECO:0000256" key="5">
    <source>
        <dbReference type="ARBA" id="ARBA00022691"/>
    </source>
</evidence>
<dbReference type="GO" id="GO:0032259">
    <property type="term" value="P:methylation"/>
    <property type="evidence" value="ECO:0007669"/>
    <property type="project" value="UniProtKB-KW"/>
</dbReference>
<dbReference type="EMBL" id="JAAGNX010000002">
    <property type="protein sequence ID" value="NDV62195.1"/>
    <property type="molecule type" value="Genomic_DNA"/>
</dbReference>
<keyword evidence="3 6" id="KW-0489">Methyltransferase</keyword>
<proteinExistence type="inferred from homology"/>
<dbReference type="PANTHER" id="PTHR43648">
    <property type="entry name" value="ELECTRON TRANSFER FLAVOPROTEIN BETA SUBUNIT LYSINE METHYLTRANSFERASE"/>
    <property type="match status" value="1"/>
</dbReference>
<comment type="caution">
    <text evidence="6">The sequence shown here is derived from an EMBL/GenBank/DDBJ whole genome shotgun (WGS) entry which is preliminary data.</text>
</comment>
<evidence type="ECO:0000256" key="1">
    <source>
        <dbReference type="ARBA" id="ARBA00009741"/>
    </source>
</evidence>
<evidence type="ECO:0000256" key="4">
    <source>
        <dbReference type="ARBA" id="ARBA00022679"/>
    </source>
</evidence>
<protein>
    <submittedName>
        <fullName evidence="6">Methyltransferase domain-containing protein</fullName>
    </submittedName>
</protein>
<reference evidence="6 7" key="1">
    <citation type="submission" date="2020-02" db="EMBL/GenBank/DDBJ databases">
        <title>Albibacoteraceae fam. nov., the first described family within the subdivision 4 Verrucomicrobia.</title>
        <authorList>
            <person name="Xi F."/>
        </authorList>
    </citation>
    <scope>NUCLEOTIDE SEQUENCE [LARGE SCALE GENOMIC DNA]</scope>
    <source>
        <strain evidence="6 7">CK1056</strain>
    </source>
</reference>
<gene>
    <name evidence="6" type="ORF">G0Q06_07025</name>
</gene>
<sequence length="293" mass="33239">MIEIRFPIDEAFAQQLEDYFCEEYQEYWSIEENRLTHENFLRGFFEDQQVLAEETASLRKEFPSLPDDPPIKELPDQDWKEAYKLHFKPWSERGLHWVPLWEKDTYQLPEGEEIVYLDPGMAFGTGNHETTRLCVRRLLDARDEWGSAVSAKRVIDAGCGSGILAISAAKVGFTDVTGFDNDPDSVRISLENEKLCDLDGRIDFKWADLKEGLIGQTGDLLLANILANVLCDHAELLCQSVRPGGWLVLSGILASEVKAVHAVFAPVVENHTGTLPDMDARIEGEWSDLCYRF</sequence>
<dbReference type="PANTHER" id="PTHR43648:SF1">
    <property type="entry name" value="ELECTRON TRANSFER FLAVOPROTEIN BETA SUBUNIT LYSINE METHYLTRANSFERASE"/>
    <property type="match status" value="1"/>
</dbReference>
<dbReference type="RefSeq" id="WP_163963882.1">
    <property type="nucleotide sequence ID" value="NZ_JAAGNX010000002.1"/>
</dbReference>